<name>A0ABQ4PPV2_9GAMM</name>
<organism evidence="2 3">
    <name type="scientific">Shewanella sairae</name>
    <dbReference type="NCBI Taxonomy" id="190310"/>
    <lineage>
        <taxon>Bacteria</taxon>
        <taxon>Pseudomonadati</taxon>
        <taxon>Pseudomonadota</taxon>
        <taxon>Gammaproteobacteria</taxon>
        <taxon>Alteromonadales</taxon>
        <taxon>Shewanellaceae</taxon>
        <taxon>Shewanella</taxon>
    </lineage>
</organism>
<comment type="similarity">
    <text evidence="1">Belongs to the protease inhibitor I11 (ecotin) family.</text>
</comment>
<dbReference type="SUPFAM" id="SSF49772">
    <property type="entry name" value="Ecotin, trypsin inhibitor"/>
    <property type="match status" value="1"/>
</dbReference>
<dbReference type="PANTHER" id="PTHR35890">
    <property type="match status" value="1"/>
</dbReference>
<dbReference type="NCBIfam" id="NF002987">
    <property type="entry name" value="PRK03719.1"/>
    <property type="match status" value="1"/>
</dbReference>
<reference evidence="2" key="1">
    <citation type="submission" date="2021-05" db="EMBL/GenBank/DDBJ databases">
        <title>Molecular characterization for Shewanella algae harboring chromosomal blaOXA-55-like strains isolated from clinical and environment sample.</title>
        <authorList>
            <person name="Ohama Y."/>
            <person name="Aoki K."/>
            <person name="Harada S."/>
            <person name="Moriya K."/>
            <person name="Ishii Y."/>
            <person name="Tateda K."/>
        </authorList>
    </citation>
    <scope>NUCLEOTIDE SEQUENCE</scope>
    <source>
        <strain evidence="2">JCM 11563</strain>
    </source>
</reference>
<proteinExistence type="inferred from homology"/>
<dbReference type="InterPro" id="IPR036198">
    <property type="entry name" value="Ecotin_sf"/>
</dbReference>
<dbReference type="InterPro" id="IPR005658">
    <property type="entry name" value="Prot_inh_ecotin"/>
</dbReference>
<protein>
    <submittedName>
        <fullName evidence="2">Ecotin</fullName>
    </submittedName>
</protein>
<accession>A0ABQ4PPV2</accession>
<evidence type="ECO:0000256" key="1">
    <source>
        <dbReference type="ARBA" id="ARBA00010558"/>
    </source>
</evidence>
<comment type="caution">
    <text evidence="2">The sequence shown here is derived from an EMBL/GenBank/DDBJ whole genome shotgun (WGS) entry which is preliminary data.</text>
</comment>
<gene>
    <name evidence="2" type="primary">eco</name>
    <name evidence="2" type="ORF">TUM4438_38680</name>
</gene>
<keyword evidence="3" id="KW-1185">Reference proteome</keyword>
<dbReference type="Proteomes" id="UP000887104">
    <property type="component" value="Unassembled WGS sequence"/>
</dbReference>
<dbReference type="PANTHER" id="PTHR35890:SF3">
    <property type="entry name" value="ECOTIN"/>
    <property type="match status" value="1"/>
</dbReference>
<sequence>MGIEQQSTLYFGEYMTLLTNSSKLFSRSLVATSLVFCAFSFDVNATSPAHPSGMNQNMLTAQMYSSNNYVSNNETKMYPRPESGQEQHILTLPKLDNEADYMVEIEIGQTQMVDCNKRGLIGELKQLSVEGWGYNYYQVDKIVDGPSTMMACFDQAKTEKFLKINADLLLKYDSRLPKVFYLPENSELRYRIWKVDSDYGYSTHANK</sequence>
<dbReference type="Pfam" id="PF03974">
    <property type="entry name" value="Ecotin"/>
    <property type="match status" value="1"/>
</dbReference>
<evidence type="ECO:0000313" key="2">
    <source>
        <dbReference type="EMBL" id="GIU50920.1"/>
    </source>
</evidence>
<dbReference type="EMBL" id="BPEY01000099">
    <property type="protein sequence ID" value="GIU50920.1"/>
    <property type="molecule type" value="Genomic_DNA"/>
</dbReference>
<dbReference type="Gene3D" id="2.60.40.550">
    <property type="entry name" value="Ecotin"/>
    <property type="match status" value="1"/>
</dbReference>
<evidence type="ECO:0000313" key="3">
    <source>
        <dbReference type="Proteomes" id="UP000887104"/>
    </source>
</evidence>